<protein>
    <submittedName>
        <fullName evidence="1">Uncharacterized protein</fullName>
    </submittedName>
</protein>
<sequence>MSPRAVRDLYFPDGTLRDGEDGVRWASVTHNLIIKAFLKNPTKDFMITPRNLRKNGAIFETHPMEDLSGLPPLQIPLQTQPVQVVRNHPPDHHGDANRHPG</sequence>
<gene>
    <name evidence="1" type="ORF">RRG08_062878</name>
</gene>
<proteinExistence type="predicted"/>
<dbReference type="AlphaFoldDB" id="A0AAE1B8P7"/>
<keyword evidence="2" id="KW-1185">Reference proteome</keyword>
<dbReference type="Proteomes" id="UP001283361">
    <property type="component" value="Unassembled WGS sequence"/>
</dbReference>
<dbReference type="EMBL" id="JAWDGP010000288">
    <property type="protein sequence ID" value="KAK3801635.1"/>
    <property type="molecule type" value="Genomic_DNA"/>
</dbReference>
<organism evidence="1 2">
    <name type="scientific">Elysia crispata</name>
    <name type="common">lettuce slug</name>
    <dbReference type="NCBI Taxonomy" id="231223"/>
    <lineage>
        <taxon>Eukaryota</taxon>
        <taxon>Metazoa</taxon>
        <taxon>Spiralia</taxon>
        <taxon>Lophotrochozoa</taxon>
        <taxon>Mollusca</taxon>
        <taxon>Gastropoda</taxon>
        <taxon>Heterobranchia</taxon>
        <taxon>Euthyneura</taxon>
        <taxon>Panpulmonata</taxon>
        <taxon>Sacoglossa</taxon>
        <taxon>Placobranchoidea</taxon>
        <taxon>Plakobranchidae</taxon>
        <taxon>Elysia</taxon>
    </lineage>
</organism>
<evidence type="ECO:0000313" key="2">
    <source>
        <dbReference type="Proteomes" id="UP001283361"/>
    </source>
</evidence>
<name>A0AAE1B8P7_9GAST</name>
<accession>A0AAE1B8P7</accession>
<reference evidence="1" key="1">
    <citation type="journal article" date="2023" name="G3 (Bethesda)">
        <title>A reference genome for the long-term kleptoplast-retaining sea slug Elysia crispata morphotype clarki.</title>
        <authorList>
            <person name="Eastman K.E."/>
            <person name="Pendleton A.L."/>
            <person name="Shaikh M.A."/>
            <person name="Suttiyut T."/>
            <person name="Ogas R."/>
            <person name="Tomko P."/>
            <person name="Gavelis G."/>
            <person name="Widhalm J.R."/>
            <person name="Wisecaver J.H."/>
        </authorList>
    </citation>
    <scope>NUCLEOTIDE SEQUENCE</scope>
    <source>
        <strain evidence="1">ECLA1</strain>
    </source>
</reference>
<evidence type="ECO:0000313" key="1">
    <source>
        <dbReference type="EMBL" id="KAK3801635.1"/>
    </source>
</evidence>
<comment type="caution">
    <text evidence="1">The sequence shown here is derived from an EMBL/GenBank/DDBJ whole genome shotgun (WGS) entry which is preliminary data.</text>
</comment>